<dbReference type="RefSeq" id="WP_376993582.1">
    <property type="nucleotide sequence ID" value="NZ_JBHSLC010000004.1"/>
</dbReference>
<protein>
    <submittedName>
        <fullName evidence="1">Uncharacterized protein</fullName>
    </submittedName>
</protein>
<organism evidence="1 2">
    <name type="scientific">Azospirillum himalayense</name>
    <dbReference type="NCBI Taxonomy" id="654847"/>
    <lineage>
        <taxon>Bacteria</taxon>
        <taxon>Pseudomonadati</taxon>
        <taxon>Pseudomonadota</taxon>
        <taxon>Alphaproteobacteria</taxon>
        <taxon>Rhodospirillales</taxon>
        <taxon>Azospirillaceae</taxon>
        <taxon>Azospirillum</taxon>
    </lineage>
</organism>
<proteinExistence type="predicted"/>
<dbReference type="Proteomes" id="UP001596166">
    <property type="component" value="Unassembled WGS sequence"/>
</dbReference>
<comment type="caution">
    <text evidence="1">The sequence shown here is derived from an EMBL/GenBank/DDBJ whole genome shotgun (WGS) entry which is preliminary data.</text>
</comment>
<keyword evidence="2" id="KW-1185">Reference proteome</keyword>
<name>A0ABW0G047_9PROT</name>
<reference evidence="2" key="1">
    <citation type="journal article" date="2019" name="Int. J. Syst. Evol. Microbiol.">
        <title>The Global Catalogue of Microorganisms (GCM) 10K type strain sequencing project: providing services to taxonomists for standard genome sequencing and annotation.</title>
        <authorList>
            <consortium name="The Broad Institute Genomics Platform"/>
            <consortium name="The Broad Institute Genome Sequencing Center for Infectious Disease"/>
            <person name="Wu L."/>
            <person name="Ma J."/>
        </authorList>
    </citation>
    <scope>NUCLEOTIDE SEQUENCE [LARGE SCALE GENOMIC DNA]</scope>
    <source>
        <strain evidence="2">CCUG 58760</strain>
    </source>
</reference>
<dbReference type="EMBL" id="JBHSLC010000004">
    <property type="protein sequence ID" value="MFC5353778.1"/>
    <property type="molecule type" value="Genomic_DNA"/>
</dbReference>
<gene>
    <name evidence="1" type="ORF">ACFPMG_02035</name>
</gene>
<evidence type="ECO:0000313" key="1">
    <source>
        <dbReference type="EMBL" id="MFC5353778.1"/>
    </source>
</evidence>
<sequence>MAEAATGKRFAAFEVGDVQVAHAEEEGGDRELALGWLWCAASLGHRRALLLLVEELIHRLVDADTSDDANASAAPDAWVARDPAVGELDRAEAWTL</sequence>
<evidence type="ECO:0000313" key="2">
    <source>
        <dbReference type="Proteomes" id="UP001596166"/>
    </source>
</evidence>
<accession>A0ABW0G047</accession>